<name>A0A1M5NPI7_9RHOB</name>
<keyword evidence="3" id="KW-0808">Transferase</keyword>
<evidence type="ECO:0000256" key="4">
    <source>
        <dbReference type="ARBA" id="ARBA00025707"/>
    </source>
</evidence>
<protein>
    <submittedName>
        <fullName evidence="7">Ubiquinone/menaquinone biosynthesis C-methylase UbiE</fullName>
    </submittedName>
</protein>
<dbReference type="STRING" id="1508389.SAMN05444003_1531"/>
<keyword evidence="8" id="KW-1185">Reference proteome</keyword>
<dbReference type="SUPFAM" id="SSF53335">
    <property type="entry name" value="S-adenosyl-L-methionine-dependent methyltransferases"/>
    <property type="match status" value="1"/>
</dbReference>
<evidence type="ECO:0000256" key="2">
    <source>
        <dbReference type="ARBA" id="ARBA00022603"/>
    </source>
</evidence>
<feature type="domain" description="Methyltransferase" evidence="6">
    <location>
        <begin position="46"/>
        <end position="142"/>
    </location>
</feature>
<dbReference type="RefSeq" id="WP_072900205.1">
    <property type="nucleotide sequence ID" value="NZ_FQXB01000001.1"/>
</dbReference>
<comment type="pathway">
    <text evidence="1">Lipid metabolism.</text>
</comment>
<evidence type="ECO:0000313" key="7">
    <source>
        <dbReference type="EMBL" id="SHG91442.1"/>
    </source>
</evidence>
<evidence type="ECO:0000259" key="6">
    <source>
        <dbReference type="Pfam" id="PF13649"/>
    </source>
</evidence>
<dbReference type="GO" id="GO:0000234">
    <property type="term" value="F:phosphoethanolamine N-methyltransferase activity"/>
    <property type="evidence" value="ECO:0007669"/>
    <property type="project" value="UniProtKB-EC"/>
</dbReference>
<comment type="pathway">
    <text evidence="4">Phospholipid metabolism.</text>
</comment>
<dbReference type="Proteomes" id="UP000184074">
    <property type="component" value="Unassembled WGS sequence"/>
</dbReference>
<evidence type="ECO:0000256" key="1">
    <source>
        <dbReference type="ARBA" id="ARBA00005189"/>
    </source>
</evidence>
<dbReference type="Gene3D" id="3.40.50.150">
    <property type="entry name" value="Vaccinia Virus protein VP39"/>
    <property type="match status" value="1"/>
</dbReference>
<organism evidence="7 8">
    <name type="scientific">Cognatiyoonia sediminum</name>
    <dbReference type="NCBI Taxonomy" id="1508389"/>
    <lineage>
        <taxon>Bacteria</taxon>
        <taxon>Pseudomonadati</taxon>
        <taxon>Pseudomonadota</taxon>
        <taxon>Alphaproteobacteria</taxon>
        <taxon>Rhodobacterales</taxon>
        <taxon>Paracoccaceae</taxon>
        <taxon>Cognatiyoonia</taxon>
    </lineage>
</organism>
<dbReference type="OrthoDB" id="9765084at2"/>
<keyword evidence="7" id="KW-0830">Ubiquinone</keyword>
<sequence length="259" mass="28065">MQDEVLYDVQVIGFLEEIWGDGFLSPGGPDEVARVLTGVDLAGGHVLDIGSGSGACGVLLVQQHKAAQVTGIDVEDPVCEAANRRAQAAGLGDRFRILKVTPGPFPFDASTFDAVFSKDSIIHIPDKASMAREAFRVLKAGGQFAASDWLISHDEAPSAQMADYIQEEGLDFAMASPSTYRKAMEDAGFVDVELVNRNPWYAKVAAQELAWLTGPKRSELSDRYGTDFIDHQVAIWTKLVGVLESGEHCPHHIRGRKPA</sequence>
<dbReference type="CDD" id="cd02440">
    <property type="entry name" value="AdoMet_MTases"/>
    <property type="match status" value="1"/>
</dbReference>
<dbReference type="GO" id="GO:0032259">
    <property type="term" value="P:methylation"/>
    <property type="evidence" value="ECO:0007669"/>
    <property type="project" value="UniProtKB-KW"/>
</dbReference>
<keyword evidence="2 7" id="KW-0489">Methyltransferase</keyword>
<dbReference type="AlphaFoldDB" id="A0A1M5NPI7"/>
<reference evidence="7 8" key="1">
    <citation type="submission" date="2016-11" db="EMBL/GenBank/DDBJ databases">
        <authorList>
            <person name="Jaros S."/>
            <person name="Januszkiewicz K."/>
            <person name="Wedrychowicz H."/>
        </authorList>
    </citation>
    <scope>NUCLEOTIDE SEQUENCE [LARGE SCALE GENOMIC DNA]</scope>
    <source>
        <strain evidence="7 8">DSM 28715</strain>
    </source>
</reference>
<evidence type="ECO:0000313" key="8">
    <source>
        <dbReference type="Proteomes" id="UP000184074"/>
    </source>
</evidence>
<dbReference type="PANTHER" id="PTHR44307">
    <property type="entry name" value="PHOSPHOETHANOLAMINE METHYLTRANSFERASE"/>
    <property type="match status" value="1"/>
</dbReference>
<evidence type="ECO:0000256" key="3">
    <source>
        <dbReference type="ARBA" id="ARBA00022679"/>
    </source>
</evidence>
<dbReference type="EMBL" id="FQXB01000001">
    <property type="protein sequence ID" value="SHG91442.1"/>
    <property type="molecule type" value="Genomic_DNA"/>
</dbReference>
<dbReference type="InterPro" id="IPR041698">
    <property type="entry name" value="Methyltransf_25"/>
</dbReference>
<dbReference type="Pfam" id="PF13649">
    <property type="entry name" value="Methyltransf_25"/>
    <property type="match status" value="1"/>
</dbReference>
<proteinExistence type="predicted"/>
<dbReference type="InterPro" id="IPR029063">
    <property type="entry name" value="SAM-dependent_MTases_sf"/>
</dbReference>
<comment type="catalytic activity">
    <reaction evidence="5">
        <text>phosphoethanolamine + S-adenosyl-L-methionine = N-methylethanolamine phosphate + S-adenosyl-L-homocysteine + H(+)</text>
        <dbReference type="Rhea" id="RHEA:20365"/>
        <dbReference type="ChEBI" id="CHEBI:15378"/>
        <dbReference type="ChEBI" id="CHEBI:57781"/>
        <dbReference type="ChEBI" id="CHEBI:57856"/>
        <dbReference type="ChEBI" id="CHEBI:58190"/>
        <dbReference type="ChEBI" id="CHEBI:59789"/>
        <dbReference type="EC" id="2.1.1.103"/>
    </reaction>
    <physiologicalReaction direction="left-to-right" evidence="5">
        <dbReference type="Rhea" id="RHEA:20366"/>
    </physiologicalReaction>
</comment>
<accession>A0A1M5NPI7</accession>
<evidence type="ECO:0000256" key="5">
    <source>
        <dbReference type="ARBA" id="ARBA00047622"/>
    </source>
</evidence>
<dbReference type="PANTHER" id="PTHR44307:SF2">
    <property type="entry name" value="PHOSPHOETHANOLAMINE METHYLTRANSFERASE ISOFORM X1"/>
    <property type="match status" value="1"/>
</dbReference>
<gene>
    <name evidence="7" type="ORF">SAMN05444003_1531</name>
</gene>